<protein>
    <submittedName>
        <fullName evidence="5">Uncharacterized protein</fullName>
    </submittedName>
</protein>
<accession>A0AAE0G2Q4</accession>
<dbReference type="SUPFAM" id="SSF52540">
    <property type="entry name" value="P-loop containing nucleoside triphosphate hydrolases"/>
    <property type="match status" value="1"/>
</dbReference>
<dbReference type="GO" id="GO:0005524">
    <property type="term" value="F:ATP binding"/>
    <property type="evidence" value="ECO:0007669"/>
    <property type="project" value="UniProtKB-KW"/>
</dbReference>
<reference evidence="5 6" key="1">
    <citation type="journal article" date="2015" name="Genome Biol. Evol.">
        <title>Comparative Genomics of a Bacterivorous Green Alga Reveals Evolutionary Causalities and Consequences of Phago-Mixotrophic Mode of Nutrition.</title>
        <authorList>
            <person name="Burns J.A."/>
            <person name="Paasch A."/>
            <person name="Narechania A."/>
            <person name="Kim E."/>
        </authorList>
    </citation>
    <scope>NUCLEOTIDE SEQUENCE [LARGE SCALE GENOMIC DNA]</scope>
    <source>
        <strain evidence="5 6">PLY_AMNH</strain>
    </source>
</reference>
<evidence type="ECO:0000313" key="5">
    <source>
        <dbReference type="EMBL" id="KAK3270327.1"/>
    </source>
</evidence>
<proteinExistence type="predicted"/>
<dbReference type="PANTHER" id="PTHR23077">
    <property type="entry name" value="AAA-FAMILY ATPASE"/>
    <property type="match status" value="1"/>
</dbReference>
<dbReference type="Proteomes" id="UP001190700">
    <property type="component" value="Unassembled WGS sequence"/>
</dbReference>
<dbReference type="InterPro" id="IPR027417">
    <property type="entry name" value="P-loop_NTPase"/>
</dbReference>
<comment type="caution">
    <text evidence="5">The sequence shown here is derived from an EMBL/GenBank/DDBJ whole genome shotgun (WGS) entry which is preliminary data.</text>
</comment>
<dbReference type="Pfam" id="PF00004">
    <property type="entry name" value="AAA"/>
    <property type="match status" value="1"/>
</dbReference>
<dbReference type="AlphaFoldDB" id="A0AAE0G2Q4"/>
<keyword evidence="1" id="KW-0547">Nucleotide-binding</keyword>
<feature type="domain" description="AAA ATPase AAA+ lid" evidence="4">
    <location>
        <begin position="67"/>
        <end position="99"/>
    </location>
</feature>
<dbReference type="InterPro" id="IPR050168">
    <property type="entry name" value="AAA_ATPase_domain"/>
</dbReference>
<dbReference type="InterPro" id="IPR041569">
    <property type="entry name" value="AAA_lid_3"/>
</dbReference>
<dbReference type="PANTHER" id="PTHR23077:SF171">
    <property type="entry name" value="NUCLEAR VALOSIN-CONTAINING PROTEIN-LIKE"/>
    <property type="match status" value="1"/>
</dbReference>
<evidence type="ECO:0000259" key="3">
    <source>
        <dbReference type="Pfam" id="PF00004"/>
    </source>
</evidence>
<evidence type="ECO:0000256" key="1">
    <source>
        <dbReference type="ARBA" id="ARBA00022741"/>
    </source>
</evidence>
<dbReference type="Gene3D" id="3.40.50.300">
    <property type="entry name" value="P-loop containing nucleotide triphosphate hydrolases"/>
    <property type="match status" value="1"/>
</dbReference>
<evidence type="ECO:0000259" key="4">
    <source>
        <dbReference type="Pfam" id="PF17862"/>
    </source>
</evidence>
<keyword evidence="2" id="KW-0067">ATP-binding</keyword>
<feature type="domain" description="ATPase AAA-type core" evidence="3">
    <location>
        <begin position="10"/>
        <end position="44"/>
    </location>
</feature>
<keyword evidence="6" id="KW-1185">Reference proteome</keyword>
<gene>
    <name evidence="5" type="ORF">CYMTET_21270</name>
</gene>
<organism evidence="5 6">
    <name type="scientific">Cymbomonas tetramitiformis</name>
    <dbReference type="NCBI Taxonomy" id="36881"/>
    <lineage>
        <taxon>Eukaryota</taxon>
        <taxon>Viridiplantae</taxon>
        <taxon>Chlorophyta</taxon>
        <taxon>Pyramimonadophyceae</taxon>
        <taxon>Pyramimonadales</taxon>
        <taxon>Pyramimonadaceae</taxon>
        <taxon>Cymbomonas</taxon>
    </lineage>
</organism>
<dbReference type="GO" id="GO:0042254">
    <property type="term" value="P:ribosome biogenesis"/>
    <property type="evidence" value="ECO:0007669"/>
    <property type="project" value="TreeGrafter"/>
</dbReference>
<name>A0AAE0G2Q4_9CHLO</name>
<dbReference type="GO" id="GO:0003723">
    <property type="term" value="F:RNA binding"/>
    <property type="evidence" value="ECO:0007669"/>
    <property type="project" value="TreeGrafter"/>
</dbReference>
<dbReference type="GO" id="GO:1990275">
    <property type="term" value="F:preribosome binding"/>
    <property type="evidence" value="ECO:0007669"/>
    <property type="project" value="TreeGrafter"/>
</dbReference>
<dbReference type="Pfam" id="PF17862">
    <property type="entry name" value="AAA_lid_3"/>
    <property type="match status" value="1"/>
</dbReference>
<dbReference type="GO" id="GO:0016887">
    <property type="term" value="F:ATP hydrolysis activity"/>
    <property type="evidence" value="ECO:0007669"/>
    <property type="project" value="InterPro"/>
</dbReference>
<dbReference type="InterPro" id="IPR003959">
    <property type="entry name" value="ATPase_AAA_core"/>
</dbReference>
<evidence type="ECO:0000256" key="2">
    <source>
        <dbReference type="ARBA" id="ARBA00022840"/>
    </source>
</evidence>
<sequence>MLLHVGGLEPRKGVFVIAATNRRDMIDAAMLRPGRLGKQLHIPLPASDNRAAVMSTLTRKTPLAAGLDVTQLAAGPRCEGFSGADLAALVREACMQALRSMPIPEGLPSAGDAPPVPVVSMEHFEAALETVFPSVTELDALECEGLRPPTTKI</sequence>
<dbReference type="GO" id="GO:0005634">
    <property type="term" value="C:nucleus"/>
    <property type="evidence" value="ECO:0007669"/>
    <property type="project" value="TreeGrafter"/>
</dbReference>
<dbReference type="Gene3D" id="1.10.8.60">
    <property type="match status" value="1"/>
</dbReference>
<evidence type="ECO:0000313" key="6">
    <source>
        <dbReference type="Proteomes" id="UP001190700"/>
    </source>
</evidence>
<dbReference type="EMBL" id="LGRX02010464">
    <property type="protein sequence ID" value="KAK3270327.1"/>
    <property type="molecule type" value="Genomic_DNA"/>
</dbReference>